<sequence length="164" mass="18471">MHPRSQKMKLDPIDLKIVAALQRDGRMTKLKLAETVALSPAACWERLRRMEEAGVIKGYSAIVDLKPDAPRTTVIVEISLKSHQQADFRRFEEAVAREPAIVACDATGGGIDYIMRVVTPDIDAYQRLIDRLLEPAIGIERYYTYVVTKSVPLVEMHAIPRDQP</sequence>
<dbReference type="PANTHER" id="PTHR30154:SF34">
    <property type="entry name" value="TRANSCRIPTIONAL REGULATOR AZLB"/>
    <property type="match status" value="1"/>
</dbReference>
<dbReference type="SMART" id="SM00344">
    <property type="entry name" value="HTH_ASNC"/>
    <property type="match status" value="1"/>
</dbReference>
<dbReference type="EMBL" id="FNBZ01000007">
    <property type="protein sequence ID" value="SDH23953.1"/>
    <property type="molecule type" value="Genomic_DNA"/>
</dbReference>
<comment type="caution">
    <text evidence="5">The sequence shown here is derived from an EMBL/GenBank/DDBJ whole genome shotgun (WGS) entry which is preliminary data.</text>
</comment>
<dbReference type="Pfam" id="PF13412">
    <property type="entry name" value="HTH_24"/>
    <property type="match status" value="1"/>
</dbReference>
<dbReference type="InterPro" id="IPR036388">
    <property type="entry name" value="WH-like_DNA-bd_sf"/>
</dbReference>
<dbReference type="InterPro" id="IPR036390">
    <property type="entry name" value="WH_DNA-bd_sf"/>
</dbReference>
<evidence type="ECO:0000313" key="5">
    <source>
        <dbReference type="EMBL" id="SDH23953.1"/>
    </source>
</evidence>
<gene>
    <name evidence="5" type="ORF">SAMN05421844_107252</name>
</gene>
<dbReference type="InterPro" id="IPR019887">
    <property type="entry name" value="Tscrpt_reg_AsnC/Lrp_C"/>
</dbReference>
<evidence type="ECO:0000313" key="6">
    <source>
        <dbReference type="Proteomes" id="UP000199468"/>
    </source>
</evidence>
<dbReference type="Proteomes" id="UP000199468">
    <property type="component" value="Unassembled WGS sequence"/>
</dbReference>
<dbReference type="InterPro" id="IPR000485">
    <property type="entry name" value="AsnC-type_HTH_dom"/>
</dbReference>
<protein>
    <submittedName>
        <fullName evidence="5">Lrp/AsnC family transcriptional regulator, regulator of ectoine-degradation genes</fullName>
    </submittedName>
</protein>
<accession>A0ABY0P566</accession>
<dbReference type="InterPro" id="IPR011991">
    <property type="entry name" value="ArsR-like_HTH"/>
</dbReference>
<dbReference type="PROSITE" id="PS50956">
    <property type="entry name" value="HTH_ASNC_2"/>
    <property type="match status" value="1"/>
</dbReference>
<keyword evidence="1" id="KW-0805">Transcription regulation</keyword>
<dbReference type="CDD" id="cd00090">
    <property type="entry name" value="HTH_ARSR"/>
    <property type="match status" value="1"/>
</dbReference>
<evidence type="ECO:0000256" key="3">
    <source>
        <dbReference type="ARBA" id="ARBA00023163"/>
    </source>
</evidence>
<dbReference type="SUPFAM" id="SSF46785">
    <property type="entry name" value="Winged helix' DNA-binding domain"/>
    <property type="match status" value="1"/>
</dbReference>
<dbReference type="PRINTS" id="PR00033">
    <property type="entry name" value="HTHASNC"/>
</dbReference>
<proteinExistence type="predicted"/>
<reference evidence="5 6" key="1">
    <citation type="submission" date="2016-10" db="EMBL/GenBank/DDBJ databases">
        <authorList>
            <person name="Varghese N."/>
            <person name="Submissions S."/>
        </authorList>
    </citation>
    <scope>NUCLEOTIDE SEQUENCE [LARGE SCALE GENOMIC DNA]</scope>
    <source>
        <strain evidence="5 6">DSM 26672</strain>
    </source>
</reference>
<dbReference type="InterPro" id="IPR011008">
    <property type="entry name" value="Dimeric_a/b-barrel"/>
</dbReference>
<dbReference type="Pfam" id="PF01037">
    <property type="entry name" value="AsnC_trans_reg"/>
    <property type="match status" value="1"/>
</dbReference>
<dbReference type="SUPFAM" id="SSF54909">
    <property type="entry name" value="Dimeric alpha+beta barrel"/>
    <property type="match status" value="1"/>
</dbReference>
<name>A0ABY0P566_9HYPH</name>
<dbReference type="PANTHER" id="PTHR30154">
    <property type="entry name" value="LEUCINE-RESPONSIVE REGULATORY PROTEIN"/>
    <property type="match status" value="1"/>
</dbReference>
<keyword evidence="2" id="KW-0238">DNA-binding</keyword>
<organism evidence="5 6">
    <name type="scientific">Bosea robiniae</name>
    <dbReference type="NCBI Taxonomy" id="1036780"/>
    <lineage>
        <taxon>Bacteria</taxon>
        <taxon>Pseudomonadati</taxon>
        <taxon>Pseudomonadota</taxon>
        <taxon>Alphaproteobacteria</taxon>
        <taxon>Hyphomicrobiales</taxon>
        <taxon>Boseaceae</taxon>
        <taxon>Bosea</taxon>
    </lineage>
</organism>
<keyword evidence="6" id="KW-1185">Reference proteome</keyword>
<dbReference type="Gene3D" id="1.10.10.10">
    <property type="entry name" value="Winged helix-like DNA-binding domain superfamily/Winged helix DNA-binding domain"/>
    <property type="match status" value="1"/>
</dbReference>
<evidence type="ECO:0000256" key="2">
    <source>
        <dbReference type="ARBA" id="ARBA00023125"/>
    </source>
</evidence>
<evidence type="ECO:0000256" key="1">
    <source>
        <dbReference type="ARBA" id="ARBA00023015"/>
    </source>
</evidence>
<keyword evidence="3" id="KW-0804">Transcription</keyword>
<dbReference type="InterPro" id="IPR019888">
    <property type="entry name" value="Tscrpt_reg_AsnC-like"/>
</dbReference>
<dbReference type="Gene3D" id="3.30.70.920">
    <property type="match status" value="1"/>
</dbReference>
<feature type="domain" description="HTH asnC-type" evidence="4">
    <location>
        <begin position="10"/>
        <end position="71"/>
    </location>
</feature>
<evidence type="ECO:0000259" key="4">
    <source>
        <dbReference type="PROSITE" id="PS50956"/>
    </source>
</evidence>